<proteinExistence type="inferred from homology"/>
<dbReference type="AlphaFoldDB" id="A0A7W9W5K5"/>
<dbReference type="SMART" id="SM00854">
    <property type="entry name" value="PGA_cap"/>
    <property type="match status" value="1"/>
</dbReference>
<dbReference type="InterPro" id="IPR019079">
    <property type="entry name" value="Capsule_synth_CapA"/>
</dbReference>
<dbReference type="PANTHER" id="PTHR33393">
    <property type="entry name" value="POLYGLUTAMINE SYNTHESIS ACCESSORY PROTEIN RV0574C-RELATED"/>
    <property type="match status" value="1"/>
</dbReference>
<evidence type="ECO:0000256" key="1">
    <source>
        <dbReference type="ARBA" id="ARBA00005662"/>
    </source>
</evidence>
<dbReference type="Gene3D" id="3.60.21.10">
    <property type="match status" value="1"/>
</dbReference>
<dbReference type="CDD" id="cd07381">
    <property type="entry name" value="MPP_CapA"/>
    <property type="match status" value="1"/>
</dbReference>
<dbReference type="Proteomes" id="UP000520814">
    <property type="component" value="Unassembled WGS sequence"/>
</dbReference>
<accession>A0A7W9W5K5</accession>
<comment type="similarity">
    <text evidence="1">Belongs to the CapA family.</text>
</comment>
<keyword evidence="4" id="KW-1185">Reference proteome</keyword>
<evidence type="ECO:0000313" key="4">
    <source>
        <dbReference type="Proteomes" id="UP000520814"/>
    </source>
</evidence>
<gene>
    <name evidence="3" type="ORF">HNQ39_000903</name>
</gene>
<dbReference type="SUPFAM" id="SSF56300">
    <property type="entry name" value="Metallo-dependent phosphatases"/>
    <property type="match status" value="1"/>
</dbReference>
<dbReference type="InterPro" id="IPR029052">
    <property type="entry name" value="Metallo-depent_PP-like"/>
</dbReference>
<dbReference type="EMBL" id="JACHGW010000001">
    <property type="protein sequence ID" value="MBB6049141.1"/>
    <property type="molecule type" value="Genomic_DNA"/>
</dbReference>
<protein>
    <submittedName>
        <fullName evidence="3">Poly-gamma-glutamate capsule biosynthesis protein CapA/YwtB (Metallophosphatase superfamily)</fullName>
    </submittedName>
</protein>
<feature type="domain" description="Capsule synthesis protein CapA" evidence="2">
    <location>
        <begin position="4"/>
        <end position="238"/>
    </location>
</feature>
<reference evidence="3 4" key="1">
    <citation type="submission" date="2020-08" db="EMBL/GenBank/DDBJ databases">
        <title>Genomic Encyclopedia of Type Strains, Phase IV (KMG-IV): sequencing the most valuable type-strain genomes for metagenomic binning, comparative biology and taxonomic classification.</title>
        <authorList>
            <person name="Goeker M."/>
        </authorList>
    </citation>
    <scope>NUCLEOTIDE SEQUENCE [LARGE SCALE GENOMIC DNA]</scope>
    <source>
        <strain evidence="3 4">DSM 23562</strain>
    </source>
</reference>
<name>A0A7W9W5K5_ARMRO</name>
<comment type="caution">
    <text evidence="3">The sequence shown here is derived from an EMBL/GenBank/DDBJ whole genome shotgun (WGS) entry which is preliminary data.</text>
</comment>
<dbReference type="PANTHER" id="PTHR33393:SF11">
    <property type="entry name" value="POLYGLUTAMINE SYNTHESIS ACCESSORY PROTEIN RV0574C-RELATED"/>
    <property type="match status" value="1"/>
</dbReference>
<sequence>MPVTIAAVGDIMLGSDWPSPRLPQKNILLPAAALLRAADIAFGNLEGPLCDGGTVTPAKANAAHSFAFRTPTRYGKWLQEAGFEVLSVANNHAGDFQATGRTQTLQTLKRLKIAAAGASGTAVLVKEVAFLGFATNPISPNLNDIATARRLVAAARAQSSRVVVSFHGGAEGAAHQHVPRGTEGFFAEARGDLRRFAHAVIEAGASLVIGHGPHVLRGMELYKGHLIAYSLGNFATYGRMNLRGPCGVSAVLQVTLDEEGRFVRGQLHPLLQRSPGGPLPDPKKQALTLVRALSQADFGKSAPKLGPDGQLTT</sequence>
<evidence type="ECO:0000313" key="3">
    <source>
        <dbReference type="EMBL" id="MBB6049141.1"/>
    </source>
</evidence>
<evidence type="ECO:0000259" key="2">
    <source>
        <dbReference type="SMART" id="SM00854"/>
    </source>
</evidence>
<dbReference type="InterPro" id="IPR052169">
    <property type="entry name" value="CW_Biosynth-Accessory"/>
</dbReference>
<dbReference type="Pfam" id="PF09587">
    <property type="entry name" value="PGA_cap"/>
    <property type="match status" value="1"/>
</dbReference>
<dbReference type="RefSeq" id="WP_184192759.1">
    <property type="nucleotide sequence ID" value="NZ_JACHGW010000001.1"/>
</dbReference>
<organism evidence="3 4">
    <name type="scientific">Armatimonas rosea</name>
    <dbReference type="NCBI Taxonomy" id="685828"/>
    <lineage>
        <taxon>Bacteria</taxon>
        <taxon>Bacillati</taxon>
        <taxon>Armatimonadota</taxon>
        <taxon>Armatimonadia</taxon>
        <taxon>Armatimonadales</taxon>
        <taxon>Armatimonadaceae</taxon>
        <taxon>Armatimonas</taxon>
    </lineage>
</organism>